<dbReference type="PROSITE" id="PS51257">
    <property type="entry name" value="PROKAR_LIPOPROTEIN"/>
    <property type="match status" value="1"/>
</dbReference>
<gene>
    <name evidence="1" type="ORF">MECH1_V1_0767</name>
</gene>
<dbReference type="Proteomes" id="UP001497493">
    <property type="component" value="Chromosome"/>
</dbReference>
<keyword evidence="2" id="KW-1185">Reference proteome</keyword>
<evidence type="ECO:0000313" key="1">
    <source>
        <dbReference type="EMBL" id="CAL1239543.1"/>
    </source>
</evidence>
<accession>A0ABM9NG17</accession>
<dbReference type="EMBL" id="OZ026884">
    <property type="protein sequence ID" value="CAL1239543.1"/>
    <property type="molecule type" value="Genomic_DNA"/>
</dbReference>
<sequence length="135" mass="14584">MKKTALALFAIALVAGCSNKEQLGLKDALVAKFKDDQDLKDYKLDPGKVADCVVEEITGTLPGFPGDPRRERYFEAYARFVAVKTPGEAEQAIRDYAQLFGSAKEARAAATSITDHVMTCMGKAIEEAGGTPREP</sequence>
<evidence type="ECO:0000313" key="2">
    <source>
        <dbReference type="Proteomes" id="UP001497493"/>
    </source>
</evidence>
<evidence type="ECO:0008006" key="3">
    <source>
        <dbReference type="Google" id="ProtNLM"/>
    </source>
</evidence>
<reference evidence="1 2" key="1">
    <citation type="submission" date="2024-04" db="EMBL/GenBank/DDBJ databases">
        <authorList>
            <person name="Cremers G."/>
        </authorList>
    </citation>
    <scope>NUCLEOTIDE SEQUENCE [LARGE SCALE GENOMIC DNA]</scope>
    <source>
        <strain evidence="1">MeCH1-AG</strain>
    </source>
</reference>
<organism evidence="1 2">
    <name type="scientific">Candidatus Methylocalor cossyra</name>
    <dbReference type="NCBI Taxonomy" id="3108543"/>
    <lineage>
        <taxon>Bacteria</taxon>
        <taxon>Pseudomonadati</taxon>
        <taxon>Pseudomonadota</taxon>
        <taxon>Gammaproteobacteria</taxon>
        <taxon>Methylococcales</taxon>
        <taxon>Methylococcaceae</taxon>
        <taxon>Candidatus Methylocalor</taxon>
    </lineage>
</organism>
<name>A0ABM9NG17_9GAMM</name>
<protein>
    <recommendedName>
        <fullName evidence="3">Lipoprotein</fullName>
    </recommendedName>
</protein>
<proteinExistence type="predicted"/>
<dbReference type="RefSeq" id="WP_348759088.1">
    <property type="nucleotide sequence ID" value="NZ_OZ026884.1"/>
</dbReference>